<evidence type="ECO:0000256" key="2">
    <source>
        <dbReference type="ARBA" id="ARBA00022723"/>
    </source>
</evidence>
<dbReference type="InterPro" id="IPR050815">
    <property type="entry name" value="TF_fung"/>
</dbReference>
<protein>
    <recommendedName>
        <fullName evidence="7">Zn(2)-C6 fungal-type domain-containing protein</fullName>
    </recommendedName>
</protein>
<feature type="region of interest" description="Disordered" evidence="6">
    <location>
        <begin position="629"/>
        <end position="661"/>
    </location>
</feature>
<dbReference type="PANTHER" id="PTHR47338">
    <property type="entry name" value="ZN(II)2CYS6 TRANSCRIPTION FACTOR (EUROFUNG)-RELATED"/>
    <property type="match status" value="1"/>
</dbReference>
<evidence type="ECO:0000256" key="5">
    <source>
        <dbReference type="ARBA" id="ARBA00023242"/>
    </source>
</evidence>
<comment type="subcellular location">
    <subcellularLocation>
        <location evidence="1">Nucleus</location>
    </subcellularLocation>
</comment>
<feature type="compositionally biased region" description="Polar residues" evidence="6">
    <location>
        <begin position="140"/>
        <end position="157"/>
    </location>
</feature>
<keyword evidence="4" id="KW-0804">Transcription</keyword>
<dbReference type="InterPro" id="IPR001138">
    <property type="entry name" value="Zn2Cys6_DnaBD"/>
</dbReference>
<feature type="compositionally biased region" description="Basic and acidic residues" evidence="6">
    <location>
        <begin position="66"/>
        <end position="80"/>
    </location>
</feature>
<dbReference type="Pfam" id="PF00172">
    <property type="entry name" value="Zn_clus"/>
    <property type="match status" value="1"/>
</dbReference>
<proteinExistence type="predicted"/>
<dbReference type="GO" id="GO:0006351">
    <property type="term" value="P:DNA-templated transcription"/>
    <property type="evidence" value="ECO:0007669"/>
    <property type="project" value="InterPro"/>
</dbReference>
<sequence>MDDENGHGVGRRSSPIKRIKQACVNCRRKKSKCPGERPQCSICGRLGQNCLYEAQEIEGRKRKRTPERSHDRNLAGGEVSKRFGDIEQKLEQLAASMQKVVPASNSSNVTANAPVHLSNTGDSRASAQLNGVVGVERQVSSQRPYSFSRQNSRQQLGSDGLPTDVVEDGIIAYFTCFHAQPYNLLCQDSSLGPNCSLDPVVLNPMLALSIRCSSHKFWTTEEKINDWICALTERSWHDLLQRYGEGDTSLAYLQGLCLLAQVDFADGRVQRAHTQISLGVRIAQSMGYLSEPLDADTEERSEEVIRCTWTLFMLDRTFSITRLVSPTQPYQAYQLPKPTWEGALLLDKFQRAAKSGSSSTSQPLSTEQDLSALLVGVYSLWDDAIRYVFQTSNNSDMPPWHPTSDLATIEYRFADFEPEFSTHRYREVNFPRRAIQEPCLRPYFASWLCFQLTYMSIQCCIHHPFIMFIKLQHVIRKVPPSFLQKSYKSSLIHSRWIIRFLDEMDEAGMMLHDPFIGYLTAIAATIQLEHTLSKHADVAAAATLSFRSAIRYLKKLSKYWNSISELLGIVEELAARLRHRHTLYYSQDDYDGILPAVESERVGLAGDDMSLMWKVFDYASMSALNGKSTRLNHGPSTAGQTEALDPHSQSQSGRPDNVGHLEAPAADWSHMSANNVAPTGHDFGNLQGAQPILDQPNLSLFDQIPEDWAFTIDDWTLFGAPGSTYFYNEAS</sequence>
<feature type="compositionally biased region" description="Polar residues" evidence="6">
    <location>
        <begin position="629"/>
        <end position="640"/>
    </location>
</feature>
<dbReference type="EMBL" id="JAFJYH010000636">
    <property type="protein sequence ID" value="KAG4410629.1"/>
    <property type="molecule type" value="Genomic_DNA"/>
</dbReference>
<keyword evidence="9" id="KW-1185">Reference proteome</keyword>
<name>A0A8H7SWA3_9HELO</name>
<dbReference type="Pfam" id="PF04082">
    <property type="entry name" value="Fungal_trans"/>
    <property type="match status" value="1"/>
</dbReference>
<dbReference type="GO" id="GO:0005634">
    <property type="term" value="C:nucleus"/>
    <property type="evidence" value="ECO:0007669"/>
    <property type="project" value="UniProtKB-SubCell"/>
</dbReference>
<reference evidence="8" key="1">
    <citation type="submission" date="2021-02" db="EMBL/GenBank/DDBJ databases">
        <title>Genome sequence Cadophora malorum strain M34.</title>
        <authorList>
            <person name="Stefanovic E."/>
            <person name="Vu D."/>
            <person name="Scully C."/>
            <person name="Dijksterhuis J."/>
            <person name="Roader J."/>
            <person name="Houbraken J."/>
        </authorList>
    </citation>
    <scope>NUCLEOTIDE SEQUENCE</scope>
    <source>
        <strain evidence="8">M34</strain>
    </source>
</reference>
<dbReference type="InterPro" id="IPR007219">
    <property type="entry name" value="XnlR_reg_dom"/>
</dbReference>
<gene>
    <name evidence="8" type="ORF">IFR04_016235</name>
</gene>
<dbReference type="InterPro" id="IPR036864">
    <property type="entry name" value="Zn2-C6_fun-type_DNA-bd_sf"/>
</dbReference>
<comment type="caution">
    <text evidence="8">The sequence shown here is derived from an EMBL/GenBank/DDBJ whole genome shotgun (WGS) entry which is preliminary data.</text>
</comment>
<evidence type="ECO:0000256" key="6">
    <source>
        <dbReference type="SAM" id="MobiDB-lite"/>
    </source>
</evidence>
<evidence type="ECO:0000256" key="4">
    <source>
        <dbReference type="ARBA" id="ARBA00023163"/>
    </source>
</evidence>
<dbReference type="GO" id="GO:0008270">
    <property type="term" value="F:zinc ion binding"/>
    <property type="evidence" value="ECO:0007669"/>
    <property type="project" value="InterPro"/>
</dbReference>
<dbReference type="PROSITE" id="PS00463">
    <property type="entry name" value="ZN2_CY6_FUNGAL_1"/>
    <property type="match status" value="1"/>
</dbReference>
<feature type="region of interest" description="Disordered" evidence="6">
    <location>
        <begin position="59"/>
        <end position="80"/>
    </location>
</feature>
<feature type="domain" description="Zn(2)-C6 fungal-type" evidence="7">
    <location>
        <begin position="22"/>
        <end position="52"/>
    </location>
</feature>
<evidence type="ECO:0000313" key="8">
    <source>
        <dbReference type="EMBL" id="KAG4410629.1"/>
    </source>
</evidence>
<organism evidence="8 9">
    <name type="scientific">Cadophora malorum</name>
    <dbReference type="NCBI Taxonomy" id="108018"/>
    <lineage>
        <taxon>Eukaryota</taxon>
        <taxon>Fungi</taxon>
        <taxon>Dikarya</taxon>
        <taxon>Ascomycota</taxon>
        <taxon>Pezizomycotina</taxon>
        <taxon>Leotiomycetes</taxon>
        <taxon>Helotiales</taxon>
        <taxon>Ploettnerulaceae</taxon>
        <taxon>Cadophora</taxon>
    </lineage>
</organism>
<dbReference type="OrthoDB" id="424974at2759"/>
<dbReference type="CDD" id="cd00067">
    <property type="entry name" value="GAL4"/>
    <property type="match status" value="1"/>
</dbReference>
<evidence type="ECO:0000259" key="7">
    <source>
        <dbReference type="PROSITE" id="PS50048"/>
    </source>
</evidence>
<dbReference type="PROSITE" id="PS50048">
    <property type="entry name" value="ZN2_CY6_FUNGAL_2"/>
    <property type="match status" value="1"/>
</dbReference>
<dbReference type="CDD" id="cd12148">
    <property type="entry name" value="fungal_TF_MHR"/>
    <property type="match status" value="1"/>
</dbReference>
<keyword evidence="2" id="KW-0479">Metal-binding</keyword>
<feature type="region of interest" description="Disordered" evidence="6">
    <location>
        <begin position="140"/>
        <end position="159"/>
    </location>
</feature>
<keyword evidence="5" id="KW-0539">Nucleus</keyword>
<dbReference type="GO" id="GO:0000981">
    <property type="term" value="F:DNA-binding transcription factor activity, RNA polymerase II-specific"/>
    <property type="evidence" value="ECO:0007669"/>
    <property type="project" value="InterPro"/>
</dbReference>
<accession>A0A8H7SWA3</accession>
<dbReference type="GO" id="GO:0003677">
    <property type="term" value="F:DNA binding"/>
    <property type="evidence" value="ECO:0007669"/>
    <property type="project" value="InterPro"/>
</dbReference>
<dbReference type="Proteomes" id="UP000664132">
    <property type="component" value="Unassembled WGS sequence"/>
</dbReference>
<dbReference type="SUPFAM" id="SSF57701">
    <property type="entry name" value="Zn2/Cys6 DNA-binding domain"/>
    <property type="match status" value="1"/>
</dbReference>
<evidence type="ECO:0000256" key="1">
    <source>
        <dbReference type="ARBA" id="ARBA00004123"/>
    </source>
</evidence>
<dbReference type="PANTHER" id="PTHR47338:SF9">
    <property type="entry name" value="ZN(II)2CYS6 TRANSCRIPTION FACTOR (EUROFUNG)"/>
    <property type="match status" value="1"/>
</dbReference>
<keyword evidence="3" id="KW-0805">Transcription regulation</keyword>
<dbReference type="SMART" id="SM00066">
    <property type="entry name" value="GAL4"/>
    <property type="match status" value="1"/>
</dbReference>
<dbReference type="Gene3D" id="4.10.240.10">
    <property type="entry name" value="Zn(2)-C6 fungal-type DNA-binding domain"/>
    <property type="match status" value="1"/>
</dbReference>
<dbReference type="AlphaFoldDB" id="A0A8H7SWA3"/>
<evidence type="ECO:0000256" key="3">
    <source>
        <dbReference type="ARBA" id="ARBA00023015"/>
    </source>
</evidence>
<evidence type="ECO:0000313" key="9">
    <source>
        <dbReference type="Proteomes" id="UP000664132"/>
    </source>
</evidence>